<reference evidence="2" key="1">
    <citation type="submission" date="2012-06" db="EMBL/GenBank/DDBJ databases">
        <title>The complete genome of Belliella baltica DSM 15883.</title>
        <authorList>
            <person name="Lucas S."/>
            <person name="Copeland A."/>
            <person name="Lapidus A."/>
            <person name="Goodwin L."/>
            <person name="Pitluck S."/>
            <person name="Peters L."/>
            <person name="Mikhailova N."/>
            <person name="Davenport K."/>
            <person name="Kyrpides N."/>
            <person name="Mavromatis K."/>
            <person name="Pagani I."/>
            <person name="Ivanova N."/>
            <person name="Ovchinnikova G."/>
            <person name="Zeytun A."/>
            <person name="Detter J.C."/>
            <person name="Han C."/>
            <person name="Land M."/>
            <person name="Hauser L."/>
            <person name="Markowitz V."/>
            <person name="Cheng J.-F."/>
            <person name="Hugenholtz P."/>
            <person name="Woyke T."/>
            <person name="Wu D."/>
            <person name="Tindall B."/>
            <person name="Pomrenke H."/>
            <person name="Brambilla E."/>
            <person name="Klenk H.-P."/>
            <person name="Eisen J.A."/>
        </authorList>
    </citation>
    <scope>NUCLEOTIDE SEQUENCE [LARGE SCALE GENOMIC DNA]</scope>
    <source>
        <strain evidence="2">DSM 15883 / CIP 108006 / LMG 21964 / BA134</strain>
    </source>
</reference>
<evidence type="ECO:0000313" key="1">
    <source>
        <dbReference type="EMBL" id="AFL86159.1"/>
    </source>
</evidence>
<dbReference type="STRING" id="866536.Belba_3668"/>
<dbReference type="RefSeq" id="WP_014774093.1">
    <property type="nucleotide sequence ID" value="NC_018010.1"/>
</dbReference>
<sequence length="77" mass="8714">MLIINYNLGANSRTIISDGDFSPAVSHSFVSMLSDQEKEKPLDLIHDFFQTYYPIPDSRNYLNMICLKATVEGKVTV</sequence>
<protein>
    <submittedName>
        <fullName evidence="1">Uncharacterized protein</fullName>
    </submittedName>
</protein>
<evidence type="ECO:0000313" key="2">
    <source>
        <dbReference type="Proteomes" id="UP000006050"/>
    </source>
</evidence>
<dbReference type="Proteomes" id="UP000006050">
    <property type="component" value="Chromosome"/>
</dbReference>
<dbReference type="EMBL" id="CP003281">
    <property type="protein sequence ID" value="AFL86159.1"/>
    <property type="molecule type" value="Genomic_DNA"/>
</dbReference>
<dbReference type="AlphaFoldDB" id="I3ZA91"/>
<gene>
    <name evidence="1" type="ordered locus">Belba_3668</name>
</gene>
<name>I3ZA91_BELBD</name>
<keyword evidence="2" id="KW-1185">Reference proteome</keyword>
<accession>I3ZA91</accession>
<dbReference type="KEGG" id="bbd:Belba_3668"/>
<dbReference type="OrthoDB" id="836344at2"/>
<proteinExistence type="predicted"/>
<organism evidence="1 2">
    <name type="scientific">Belliella baltica (strain DSM 15883 / CIP 108006 / LMG 21964 / BA134)</name>
    <dbReference type="NCBI Taxonomy" id="866536"/>
    <lineage>
        <taxon>Bacteria</taxon>
        <taxon>Pseudomonadati</taxon>
        <taxon>Bacteroidota</taxon>
        <taxon>Cytophagia</taxon>
        <taxon>Cytophagales</taxon>
        <taxon>Cyclobacteriaceae</taxon>
        <taxon>Belliella</taxon>
    </lineage>
</organism>
<dbReference type="HOGENOM" id="CLU_2631020_0_0_10"/>